<dbReference type="GO" id="GO:0043190">
    <property type="term" value="C:ATP-binding cassette (ABC) transporter complex"/>
    <property type="evidence" value="ECO:0007669"/>
    <property type="project" value="TreeGrafter"/>
</dbReference>
<accession>A0A9W6GEU0</accession>
<evidence type="ECO:0000313" key="8">
    <source>
        <dbReference type="Proteomes" id="UP001144297"/>
    </source>
</evidence>
<dbReference type="GO" id="GO:0015920">
    <property type="term" value="P:lipopolysaccharide transport"/>
    <property type="evidence" value="ECO:0007669"/>
    <property type="project" value="TreeGrafter"/>
</dbReference>
<dbReference type="PANTHER" id="PTHR33529">
    <property type="entry name" value="SLR0882 PROTEIN-RELATED"/>
    <property type="match status" value="1"/>
</dbReference>
<feature type="transmembrane region" description="Helical" evidence="6">
    <location>
        <begin position="104"/>
        <end position="123"/>
    </location>
</feature>
<feature type="transmembrane region" description="Helical" evidence="6">
    <location>
        <begin position="18"/>
        <end position="35"/>
    </location>
</feature>
<dbReference type="Proteomes" id="UP001144297">
    <property type="component" value="Unassembled WGS sequence"/>
</dbReference>
<keyword evidence="5 6" id="KW-0472">Membrane</keyword>
<reference evidence="7" key="1">
    <citation type="submission" date="2022-12" db="EMBL/GenBank/DDBJ databases">
        <title>Reference genome sequencing for broad-spectrum identification of bacterial and archaeal isolates by mass spectrometry.</title>
        <authorList>
            <person name="Sekiguchi Y."/>
            <person name="Tourlousse D.M."/>
        </authorList>
    </citation>
    <scope>NUCLEOTIDE SEQUENCE</scope>
    <source>
        <strain evidence="7">TSL-P1</strain>
    </source>
</reference>
<name>A0A9W6GEU0_9BACT</name>
<feature type="transmembrane region" description="Helical" evidence="6">
    <location>
        <begin position="62"/>
        <end position="83"/>
    </location>
</feature>
<evidence type="ECO:0000256" key="2">
    <source>
        <dbReference type="ARBA" id="ARBA00022475"/>
    </source>
</evidence>
<feature type="transmembrane region" description="Helical" evidence="6">
    <location>
        <begin position="274"/>
        <end position="295"/>
    </location>
</feature>
<sequence length="369" mass="42178">MNINIVCKSYIKDFVRTFLVLLFSMSCLLSIVGLIEKIDDFMPYKPSTTFFIEYGLYSIPRYIFYLIPFVTLVTSLFIFSIGVRSREFLILSVSGGRLRGLLKPFLILGIVISIVGFIFGEFLQPEFTKKLNFMIEELTQKGKSSIQKELFVRAKDGTVIKIGKFSQQQKKADEVKIFIIKNDALIKRIDSQEAEIEQDQWKLKNSVVYDFVAGKVEKYDLMDYPLNLKISIAAFKDIKKIEEFGIAELIQKRKELKKVGLSNPKIDTDISSRLSYNFVTFFMMVLGMSLPLGAYEKFNFLFSKGKGGSAAGGIITVGIGLVITIIYWLVYSLFMFMGYSKILPPFISPWITPLIFGFVSIKLYYSIKE</sequence>
<keyword evidence="3 6" id="KW-0812">Transmembrane</keyword>
<comment type="caution">
    <text evidence="7">The sequence shown here is derived from an EMBL/GenBank/DDBJ whole genome shotgun (WGS) entry which is preliminary data.</text>
</comment>
<evidence type="ECO:0000256" key="5">
    <source>
        <dbReference type="ARBA" id="ARBA00023136"/>
    </source>
</evidence>
<comment type="subcellular location">
    <subcellularLocation>
        <location evidence="1">Cell membrane</location>
        <topology evidence="1">Multi-pass membrane protein</topology>
    </subcellularLocation>
</comment>
<dbReference type="PANTHER" id="PTHR33529:SF8">
    <property type="entry name" value="PERMEASE, YJGP_YJGQ FAMILY"/>
    <property type="match status" value="1"/>
</dbReference>
<dbReference type="EMBL" id="BSDX01000001">
    <property type="protein sequence ID" value="GLI52695.1"/>
    <property type="molecule type" value="Genomic_DNA"/>
</dbReference>
<keyword evidence="4 6" id="KW-1133">Transmembrane helix</keyword>
<evidence type="ECO:0000256" key="4">
    <source>
        <dbReference type="ARBA" id="ARBA00022989"/>
    </source>
</evidence>
<evidence type="ECO:0000256" key="6">
    <source>
        <dbReference type="SAM" id="Phobius"/>
    </source>
</evidence>
<evidence type="ECO:0000313" key="7">
    <source>
        <dbReference type="EMBL" id="GLI52695.1"/>
    </source>
</evidence>
<keyword evidence="2" id="KW-1003">Cell membrane</keyword>
<keyword evidence="8" id="KW-1185">Reference proteome</keyword>
<protein>
    <submittedName>
        <fullName evidence="7">Permease YjgP/YjgQ family protein</fullName>
    </submittedName>
</protein>
<gene>
    <name evidence="7" type="ORF">TISLANDTSLP1_03880</name>
</gene>
<evidence type="ECO:0000256" key="1">
    <source>
        <dbReference type="ARBA" id="ARBA00004651"/>
    </source>
</evidence>
<dbReference type="InterPro" id="IPR005495">
    <property type="entry name" value="LptG/LptF_permease"/>
</dbReference>
<proteinExistence type="predicted"/>
<feature type="transmembrane region" description="Helical" evidence="6">
    <location>
        <begin position="307"/>
        <end position="330"/>
    </location>
</feature>
<evidence type="ECO:0000256" key="3">
    <source>
        <dbReference type="ARBA" id="ARBA00022692"/>
    </source>
</evidence>
<organism evidence="7 8">
    <name type="scientific">Thermodesulfovibrio yellowstonii</name>
    <dbReference type="NCBI Taxonomy" id="28262"/>
    <lineage>
        <taxon>Bacteria</taxon>
        <taxon>Pseudomonadati</taxon>
        <taxon>Nitrospirota</taxon>
        <taxon>Thermodesulfovibrionia</taxon>
        <taxon>Thermodesulfovibrionales</taxon>
        <taxon>Thermodesulfovibrionaceae</taxon>
        <taxon>Thermodesulfovibrio</taxon>
    </lineage>
</organism>
<feature type="transmembrane region" description="Helical" evidence="6">
    <location>
        <begin position="342"/>
        <end position="365"/>
    </location>
</feature>
<dbReference type="AlphaFoldDB" id="A0A9W6GEU0"/>
<dbReference type="Pfam" id="PF03739">
    <property type="entry name" value="LptF_LptG"/>
    <property type="match status" value="1"/>
</dbReference>